<name>A0A3B0W723_9ZZZZ</name>
<organism evidence="1">
    <name type="scientific">hydrothermal vent metagenome</name>
    <dbReference type="NCBI Taxonomy" id="652676"/>
    <lineage>
        <taxon>unclassified sequences</taxon>
        <taxon>metagenomes</taxon>
        <taxon>ecological metagenomes</taxon>
    </lineage>
</organism>
<reference evidence="1" key="1">
    <citation type="submission" date="2018-06" db="EMBL/GenBank/DDBJ databases">
        <authorList>
            <person name="Zhirakovskaya E."/>
        </authorList>
    </citation>
    <scope>NUCLEOTIDE SEQUENCE</scope>
</reference>
<protein>
    <submittedName>
        <fullName evidence="1">Uncharacterized protein</fullName>
    </submittedName>
</protein>
<evidence type="ECO:0000313" key="1">
    <source>
        <dbReference type="EMBL" id="VAW40426.1"/>
    </source>
</evidence>
<sequence length="84" mass="10048">MGLWDLMGLIQFFATNCANLHEYFLFLRKFAAFAADFLSTPRIPKESLLFMEKFFYSQFTLFSQFIYNYTKYQIEHIFGDDAIL</sequence>
<dbReference type="AlphaFoldDB" id="A0A3B0W723"/>
<gene>
    <name evidence="1" type="ORF">MNBD_CHLOROFLEXI01-4379</name>
</gene>
<proteinExistence type="predicted"/>
<dbReference type="EMBL" id="UOEU01000794">
    <property type="protein sequence ID" value="VAW40426.1"/>
    <property type="molecule type" value="Genomic_DNA"/>
</dbReference>
<accession>A0A3B0W723</accession>